<feature type="transmembrane region" description="Helical" evidence="1">
    <location>
        <begin position="150"/>
        <end position="173"/>
    </location>
</feature>
<accession>A0A915K5L7</accession>
<proteinExistence type="predicted"/>
<sequence length="178" mass="20449">MNDDRGPKSLVVKKVHFLLGKQICQNGLCYTNLWFKNKLTLNKDDLKLQLKLVIPAPGLPILNERRSLGPFSTRSGNDFFQAALLVIHIQAVTQHFPQMEYYLFHYGYYLSAIEWIPELESLSIFLVMYSQVFAAFDKVVHVNSFFVEPFSLTTSTLMVSVMGSTALILYIIFECIER</sequence>
<dbReference type="Proteomes" id="UP000887565">
    <property type="component" value="Unplaced"/>
</dbReference>
<protein>
    <submittedName>
        <fullName evidence="3">Uncharacterized protein</fullName>
    </submittedName>
</protein>
<evidence type="ECO:0000313" key="2">
    <source>
        <dbReference type="Proteomes" id="UP000887565"/>
    </source>
</evidence>
<name>A0A915K5L7_ROMCU</name>
<reference evidence="3" key="1">
    <citation type="submission" date="2022-11" db="UniProtKB">
        <authorList>
            <consortium name="WormBaseParasite"/>
        </authorList>
    </citation>
    <scope>IDENTIFICATION</scope>
</reference>
<dbReference type="AlphaFoldDB" id="A0A915K5L7"/>
<keyword evidence="2" id="KW-1185">Reference proteome</keyword>
<evidence type="ECO:0000313" key="3">
    <source>
        <dbReference type="WBParaSite" id="nRc.2.0.1.t34035-RA"/>
    </source>
</evidence>
<keyword evidence="1" id="KW-0812">Transmembrane</keyword>
<evidence type="ECO:0000256" key="1">
    <source>
        <dbReference type="SAM" id="Phobius"/>
    </source>
</evidence>
<keyword evidence="1" id="KW-1133">Transmembrane helix</keyword>
<organism evidence="2 3">
    <name type="scientific">Romanomermis culicivorax</name>
    <name type="common">Nematode worm</name>
    <dbReference type="NCBI Taxonomy" id="13658"/>
    <lineage>
        <taxon>Eukaryota</taxon>
        <taxon>Metazoa</taxon>
        <taxon>Ecdysozoa</taxon>
        <taxon>Nematoda</taxon>
        <taxon>Enoplea</taxon>
        <taxon>Dorylaimia</taxon>
        <taxon>Mermithida</taxon>
        <taxon>Mermithoidea</taxon>
        <taxon>Mermithidae</taxon>
        <taxon>Romanomermis</taxon>
    </lineage>
</organism>
<dbReference type="WBParaSite" id="nRc.2.0.1.t34035-RA">
    <property type="protein sequence ID" value="nRc.2.0.1.t34035-RA"/>
    <property type="gene ID" value="nRc.2.0.1.g34035"/>
</dbReference>
<keyword evidence="1" id="KW-0472">Membrane</keyword>